<evidence type="ECO:0000313" key="1">
    <source>
        <dbReference type="EMBL" id="EXA45593.1"/>
    </source>
</evidence>
<sequence>MDGCHNELALENLPKPFYAIMHCRCHIYICAHHRGHATVPDQSYRPVKHQLPDSRQPRTHYYLAATNWYRIMANDLCLRKLKRSAQYTGYVHRTPKCTTFSLQAIGSVHERQSGGHYVCVQGINSRHWGISNRT</sequence>
<protein>
    <submittedName>
        <fullName evidence="1">Uncharacterized protein</fullName>
    </submittedName>
</protein>
<accession>W9PKG5</accession>
<organism evidence="1">
    <name type="scientific">Fusarium oxysporum f. sp. pisi HDV247</name>
    <dbReference type="NCBI Taxonomy" id="1080344"/>
    <lineage>
        <taxon>Eukaryota</taxon>
        <taxon>Fungi</taxon>
        <taxon>Dikarya</taxon>
        <taxon>Ascomycota</taxon>
        <taxon>Pezizomycotina</taxon>
        <taxon>Sordariomycetes</taxon>
        <taxon>Hypocreomycetidae</taxon>
        <taxon>Hypocreales</taxon>
        <taxon>Nectriaceae</taxon>
        <taxon>Fusarium</taxon>
        <taxon>Fusarium oxysporum species complex</taxon>
    </lineage>
</organism>
<dbReference type="HOGENOM" id="CLU_2121149_0_0_1"/>
<gene>
    <name evidence="1" type="ORF">FOVG_06561</name>
</gene>
<dbReference type="AlphaFoldDB" id="W9PKG5"/>
<reference evidence="1" key="2">
    <citation type="submission" date="2012-05" db="EMBL/GenBank/DDBJ databases">
        <title>Annotation of the Genome Sequence of Fusarium oxysporum HDV247.</title>
        <authorList>
            <consortium name="The Broad Institute Genomics Platform"/>
            <person name="Ma L.-J."/>
            <person name="Corby-Kistler H."/>
            <person name="Broz K."/>
            <person name="Gale L.R."/>
            <person name="Jonkers W."/>
            <person name="O'Donnell K."/>
            <person name="Ploetz R."/>
            <person name="Steinberg C."/>
            <person name="Schwartz D.C."/>
            <person name="VanEtten H."/>
            <person name="Zhou S."/>
            <person name="Young S.K."/>
            <person name="Zeng Q."/>
            <person name="Gargeya S."/>
            <person name="Fitzgerald M."/>
            <person name="Abouelleil A."/>
            <person name="Alvarado L."/>
            <person name="Chapman S.B."/>
            <person name="Gainer-Dewar J."/>
            <person name="Goldberg J."/>
            <person name="Griggs A."/>
            <person name="Gujja S."/>
            <person name="Hansen M."/>
            <person name="Howarth C."/>
            <person name="Imamovic A."/>
            <person name="Ireland A."/>
            <person name="Larimer J."/>
            <person name="McCowan C."/>
            <person name="Murphy C."/>
            <person name="Pearson M."/>
            <person name="Poon T.W."/>
            <person name="Priest M."/>
            <person name="Roberts A."/>
            <person name="Saif S."/>
            <person name="Shea T."/>
            <person name="Sykes S."/>
            <person name="Wortman J."/>
            <person name="Nusbaum C."/>
            <person name="Birren B."/>
        </authorList>
    </citation>
    <scope>NUCLEOTIDE SEQUENCE</scope>
    <source>
        <strain evidence="1">HDV247</strain>
    </source>
</reference>
<dbReference type="Proteomes" id="UP000030751">
    <property type="component" value="Unassembled WGS sequence"/>
</dbReference>
<name>W9PKG5_FUSOX</name>
<reference evidence="1" key="1">
    <citation type="submission" date="2011-10" db="EMBL/GenBank/DDBJ databases">
        <title>The Genome Sequence of Fusarium oxysporum HDV247.</title>
        <authorList>
            <consortium name="The Broad Institute Genome Sequencing Platform"/>
            <person name="Ma L.-J."/>
            <person name="Gale L.R."/>
            <person name="Schwartz D.C."/>
            <person name="Zhou S."/>
            <person name="Corby-Kistler H."/>
            <person name="Young S.K."/>
            <person name="Zeng Q."/>
            <person name="Gargeya S."/>
            <person name="Fitzgerald M."/>
            <person name="Haas B."/>
            <person name="Abouelleil A."/>
            <person name="Alvarado L."/>
            <person name="Arachchi H.M."/>
            <person name="Berlin A."/>
            <person name="Brown A."/>
            <person name="Chapman S.B."/>
            <person name="Chen Z."/>
            <person name="Dunbar C."/>
            <person name="Freedman E."/>
            <person name="Gearin G."/>
            <person name="Goldberg J."/>
            <person name="Griggs A."/>
            <person name="Gujja S."/>
            <person name="Heiman D."/>
            <person name="Howarth C."/>
            <person name="Larson L."/>
            <person name="Lui A."/>
            <person name="MacDonald P.J.P."/>
            <person name="Montmayeur A."/>
            <person name="Murphy C."/>
            <person name="Neiman D."/>
            <person name="Pearson M."/>
            <person name="Priest M."/>
            <person name="Roberts A."/>
            <person name="Saif S."/>
            <person name="Shea T."/>
            <person name="Shenoy N."/>
            <person name="Sisk P."/>
            <person name="Stolte C."/>
            <person name="Sykes S."/>
            <person name="Wortman J."/>
            <person name="Nusbaum C."/>
            <person name="Birren B."/>
        </authorList>
    </citation>
    <scope>NUCLEOTIDE SEQUENCE [LARGE SCALE GENOMIC DNA]</scope>
    <source>
        <strain evidence="1">HDV247</strain>
    </source>
</reference>
<proteinExistence type="predicted"/>
<dbReference type="EMBL" id="JH650971">
    <property type="protein sequence ID" value="EXA45593.1"/>
    <property type="molecule type" value="Genomic_DNA"/>
</dbReference>